<proteinExistence type="predicted"/>
<reference evidence="2" key="1">
    <citation type="submission" date="2014-09" db="EMBL/GenBank/DDBJ databases">
        <authorList>
            <person name="Sharma Rahul"/>
            <person name="Thines Marco"/>
        </authorList>
    </citation>
    <scope>NUCLEOTIDE SEQUENCE [LARGE SCALE GENOMIC DNA]</scope>
</reference>
<name>A0A0P1A4G8_PLAHL</name>
<protein>
    <submittedName>
        <fullName evidence="1">Uncharacterized protein</fullName>
    </submittedName>
</protein>
<dbReference type="GeneID" id="36404598"/>
<keyword evidence="2" id="KW-1185">Reference proteome</keyword>
<organism evidence="1 2">
    <name type="scientific">Plasmopara halstedii</name>
    <name type="common">Downy mildew of sunflower</name>
    <dbReference type="NCBI Taxonomy" id="4781"/>
    <lineage>
        <taxon>Eukaryota</taxon>
        <taxon>Sar</taxon>
        <taxon>Stramenopiles</taxon>
        <taxon>Oomycota</taxon>
        <taxon>Peronosporomycetes</taxon>
        <taxon>Peronosporales</taxon>
        <taxon>Peronosporaceae</taxon>
        <taxon>Plasmopara</taxon>
    </lineage>
</organism>
<dbReference type="RefSeq" id="XP_024571790.1">
    <property type="nucleotide sequence ID" value="XM_024723992.1"/>
</dbReference>
<sequence length="75" mass="8279">MKSLRTGAHQDLWYPFKPMRVASDAEYTLYALAPLGQAEEGQGYLPFVSSSVLDKLVRRDHAGSTIQALAGNRRA</sequence>
<evidence type="ECO:0000313" key="2">
    <source>
        <dbReference type="Proteomes" id="UP000054928"/>
    </source>
</evidence>
<dbReference type="EMBL" id="CCYD01000041">
    <property type="protein sequence ID" value="CEG35421.1"/>
    <property type="molecule type" value="Genomic_DNA"/>
</dbReference>
<dbReference type="Proteomes" id="UP000054928">
    <property type="component" value="Unassembled WGS sequence"/>
</dbReference>
<dbReference type="AlphaFoldDB" id="A0A0P1A4G8"/>
<evidence type="ECO:0000313" key="1">
    <source>
        <dbReference type="EMBL" id="CEG35421.1"/>
    </source>
</evidence>
<accession>A0A0P1A4G8</accession>